<dbReference type="InterPro" id="IPR029058">
    <property type="entry name" value="AB_hydrolase_fold"/>
</dbReference>
<evidence type="ECO:0000259" key="1">
    <source>
        <dbReference type="Pfam" id="PF05448"/>
    </source>
</evidence>
<dbReference type="SUPFAM" id="SSF53474">
    <property type="entry name" value="alpha/beta-Hydrolases"/>
    <property type="match status" value="1"/>
</dbReference>
<feature type="domain" description="Acetyl xylan esterase" evidence="1">
    <location>
        <begin position="35"/>
        <end position="207"/>
    </location>
</feature>
<gene>
    <name evidence="2" type="ORF">SDC9_141518</name>
</gene>
<comment type="caution">
    <text evidence="2">The sequence shown here is derived from an EMBL/GenBank/DDBJ whole genome shotgun (WGS) entry which is preliminary data.</text>
</comment>
<accession>A0A645E1A5</accession>
<dbReference type="InterPro" id="IPR008391">
    <property type="entry name" value="AXE1_dom"/>
</dbReference>
<dbReference type="Pfam" id="PF05448">
    <property type="entry name" value="AXE1"/>
    <property type="match status" value="1"/>
</dbReference>
<dbReference type="Gene3D" id="3.40.50.1820">
    <property type="entry name" value="alpha/beta hydrolase"/>
    <property type="match status" value="1"/>
</dbReference>
<dbReference type="InterPro" id="IPR050261">
    <property type="entry name" value="FrsA_esterase"/>
</dbReference>
<sequence>MDRALLVRLLGEKPAKQETQTTYSLAPLKQENGYRYTEVSYQACDGEMVQALLLIPDGLDIATDEKHPVIIAHHQHGGRYDAGMLEPAGLYENPANTFALTLCKAGFIVLCPEQIGFGRRREKLADGQYMNGRDNERWFFIQYYLQGRTLLGKCLFDLECLMDVISSLPFVDKERIGICGHSMGGLIAYWFGWYENRIKAIASVCGFSSLALLQQRHLNHTFTMYLPGILNYGDTPDLLYDICPKPLYLTFGAEDRIFPADATLDICRKAQSIYTLQEASNQCIAEVTDDGHVFTEEKQVKAAEFFRRFL</sequence>
<dbReference type="PANTHER" id="PTHR22946">
    <property type="entry name" value="DIENELACTONE HYDROLASE DOMAIN-CONTAINING PROTEIN-RELATED"/>
    <property type="match status" value="1"/>
</dbReference>
<name>A0A645E1A5_9ZZZZ</name>
<evidence type="ECO:0000313" key="2">
    <source>
        <dbReference type="EMBL" id="MPM94372.1"/>
    </source>
</evidence>
<reference evidence="2" key="1">
    <citation type="submission" date="2019-08" db="EMBL/GenBank/DDBJ databases">
        <authorList>
            <person name="Kucharzyk K."/>
            <person name="Murdoch R.W."/>
            <person name="Higgins S."/>
            <person name="Loffler F."/>
        </authorList>
    </citation>
    <scope>NUCLEOTIDE SEQUENCE</scope>
</reference>
<dbReference type="EMBL" id="VSSQ01041022">
    <property type="protein sequence ID" value="MPM94372.1"/>
    <property type="molecule type" value="Genomic_DNA"/>
</dbReference>
<proteinExistence type="predicted"/>
<organism evidence="2">
    <name type="scientific">bioreactor metagenome</name>
    <dbReference type="NCBI Taxonomy" id="1076179"/>
    <lineage>
        <taxon>unclassified sequences</taxon>
        <taxon>metagenomes</taxon>
        <taxon>ecological metagenomes</taxon>
    </lineage>
</organism>
<protein>
    <recommendedName>
        <fullName evidence="1">Acetyl xylan esterase domain-containing protein</fullName>
    </recommendedName>
</protein>
<dbReference type="AlphaFoldDB" id="A0A645E1A5"/>